<evidence type="ECO:0000256" key="1">
    <source>
        <dbReference type="SAM" id="MobiDB-lite"/>
    </source>
</evidence>
<dbReference type="EMBL" id="AP028911">
    <property type="protein sequence ID" value="BES92434.1"/>
    <property type="molecule type" value="Genomic_DNA"/>
</dbReference>
<keyword evidence="3" id="KW-1185">Reference proteome</keyword>
<organism evidence="2 3">
    <name type="scientific">Nesidiocoris tenuis</name>
    <dbReference type="NCBI Taxonomy" id="355587"/>
    <lineage>
        <taxon>Eukaryota</taxon>
        <taxon>Metazoa</taxon>
        <taxon>Ecdysozoa</taxon>
        <taxon>Arthropoda</taxon>
        <taxon>Hexapoda</taxon>
        <taxon>Insecta</taxon>
        <taxon>Pterygota</taxon>
        <taxon>Neoptera</taxon>
        <taxon>Paraneoptera</taxon>
        <taxon>Hemiptera</taxon>
        <taxon>Heteroptera</taxon>
        <taxon>Panheteroptera</taxon>
        <taxon>Cimicomorpha</taxon>
        <taxon>Miridae</taxon>
        <taxon>Dicyphina</taxon>
        <taxon>Nesidiocoris</taxon>
    </lineage>
</organism>
<proteinExistence type="predicted"/>
<reference evidence="2 3" key="1">
    <citation type="submission" date="2023-09" db="EMBL/GenBank/DDBJ databases">
        <title>Nesidiocoris tenuis whole genome shotgun sequence.</title>
        <authorList>
            <person name="Shibata T."/>
            <person name="Shimoda M."/>
            <person name="Kobayashi T."/>
            <person name="Uehara T."/>
        </authorList>
    </citation>
    <scope>NUCLEOTIDE SEQUENCE [LARGE SCALE GENOMIC DNA]</scope>
    <source>
        <strain evidence="2 3">Japan</strain>
    </source>
</reference>
<feature type="compositionally biased region" description="Low complexity" evidence="1">
    <location>
        <begin position="19"/>
        <end position="35"/>
    </location>
</feature>
<gene>
    <name evidence="2" type="ORF">NTJ_05245</name>
</gene>
<name>A0ABN7ALX8_9HEMI</name>
<protein>
    <submittedName>
        <fullName evidence="2">Uncharacterized protein</fullName>
    </submittedName>
</protein>
<accession>A0ABN7ALX8</accession>
<evidence type="ECO:0000313" key="2">
    <source>
        <dbReference type="EMBL" id="BES92434.1"/>
    </source>
</evidence>
<feature type="region of interest" description="Disordered" evidence="1">
    <location>
        <begin position="1"/>
        <end position="35"/>
    </location>
</feature>
<sequence>MVRAEMASKLSESVSPATCSDVTSSHRSSSSNFGSPVVCGRKFDFEIRGSPVKLDIQSTRSSYELMSS</sequence>
<dbReference type="Proteomes" id="UP001307889">
    <property type="component" value="Chromosome 3"/>
</dbReference>
<evidence type="ECO:0000313" key="3">
    <source>
        <dbReference type="Proteomes" id="UP001307889"/>
    </source>
</evidence>